<feature type="domain" description="A to I editase" evidence="12">
    <location>
        <begin position="69"/>
        <end position="383"/>
    </location>
</feature>
<dbReference type="PROSITE" id="PS50141">
    <property type="entry name" value="A_DEAMIN_EDITASE"/>
    <property type="match status" value="1"/>
</dbReference>
<evidence type="ECO:0000313" key="13">
    <source>
        <dbReference type="EMBL" id="KAK9767609.1"/>
    </source>
</evidence>
<evidence type="ECO:0000313" key="14">
    <source>
        <dbReference type="Proteomes" id="UP001479436"/>
    </source>
</evidence>
<dbReference type="PANTHER" id="PTHR46516">
    <property type="entry name" value="TRNA-SPECIFIC ADENOSINE DEAMINASE 1"/>
    <property type="match status" value="1"/>
</dbReference>
<keyword evidence="14" id="KW-1185">Reference proteome</keyword>
<name>A0ABR2X1H3_9FUNG</name>
<evidence type="ECO:0000256" key="8">
    <source>
        <dbReference type="ARBA" id="ARBA00038940"/>
    </source>
</evidence>
<keyword evidence="1" id="KW-0819">tRNA processing</keyword>
<reference evidence="13 14" key="1">
    <citation type="submission" date="2023-04" db="EMBL/GenBank/DDBJ databases">
        <title>Genome of Basidiobolus ranarum AG-B5.</title>
        <authorList>
            <person name="Stajich J.E."/>
            <person name="Carter-House D."/>
            <person name="Gryganskyi A."/>
        </authorList>
    </citation>
    <scope>NUCLEOTIDE SEQUENCE [LARGE SCALE GENOMIC DNA]</scope>
    <source>
        <strain evidence="13 14">AG-B5</strain>
    </source>
</reference>
<evidence type="ECO:0000256" key="2">
    <source>
        <dbReference type="ARBA" id="ARBA00022723"/>
    </source>
</evidence>
<sequence length="399" mass="44275">MSKQLVTRSWCEEAEFSDQLARQCHKAFEALSKQGKPIVRGNKVEWTVLAGIFLAKDKKEEGFELKCLSLGSGLKCLSSSKLPMNGDALHDSHAEVLARRGFNKYLLDQASIVAKGGSSDVLKRCDKYEEIDGNEGTPFELISSDITFHMYVSHCPCGDASTTSLANEQSLEALENYTNFKKRKTLDEAKVITENVESIETTVNQPTSANSLKRGRVDYDCINVLRTKPGRGDAEPTLSMSCSDKIARWNVLGLQSAMLSSLIPPIYLSSITIGDLFEEQSVTRALCSRIQGINELPPPYQVQEISIFHTKEPFKWSKSHLKMVDPDKTIVPSPSAISWVYNNPKSEAIVNGRKQGAKPGKDGTYPVKTRSLLSKASLFEHFIDTVSQYPPSLVPHQLR</sequence>
<evidence type="ECO:0000256" key="6">
    <source>
        <dbReference type="ARBA" id="ARBA00037784"/>
    </source>
</evidence>
<accession>A0ABR2X1H3</accession>
<dbReference type="PANTHER" id="PTHR46516:SF1">
    <property type="entry name" value="TRNA-SPECIFIC ADENOSINE DEAMINASE 1"/>
    <property type="match status" value="1"/>
</dbReference>
<gene>
    <name evidence="13" type="ORF">K7432_002496</name>
</gene>
<proteinExistence type="inferred from homology"/>
<comment type="caution">
    <text evidence="13">The sequence shown here is derived from an EMBL/GenBank/DDBJ whole genome shotgun (WGS) entry which is preliminary data.</text>
</comment>
<comment type="cofactor">
    <cofactor evidence="5">
        <name>1D-myo-inositol hexakisphosphate</name>
        <dbReference type="ChEBI" id="CHEBI:58130"/>
    </cofactor>
</comment>
<organism evidence="13 14">
    <name type="scientific">Basidiobolus ranarum</name>
    <dbReference type="NCBI Taxonomy" id="34480"/>
    <lineage>
        <taxon>Eukaryota</taxon>
        <taxon>Fungi</taxon>
        <taxon>Fungi incertae sedis</taxon>
        <taxon>Zoopagomycota</taxon>
        <taxon>Entomophthoromycotina</taxon>
        <taxon>Basidiobolomycetes</taxon>
        <taxon>Basidiobolales</taxon>
        <taxon>Basidiobolaceae</taxon>
        <taxon>Basidiobolus</taxon>
    </lineage>
</organism>
<dbReference type="Proteomes" id="UP001479436">
    <property type="component" value="Unassembled WGS sequence"/>
</dbReference>
<dbReference type="EMBL" id="JASJQH010000067">
    <property type="protein sequence ID" value="KAK9767609.1"/>
    <property type="molecule type" value="Genomic_DNA"/>
</dbReference>
<dbReference type="InterPro" id="IPR002466">
    <property type="entry name" value="A_deamin"/>
</dbReference>
<evidence type="ECO:0000256" key="9">
    <source>
        <dbReference type="ARBA" id="ARBA00040502"/>
    </source>
</evidence>
<keyword evidence="4" id="KW-0862">Zinc</keyword>
<evidence type="ECO:0000256" key="5">
    <source>
        <dbReference type="ARBA" id="ARBA00037026"/>
    </source>
</evidence>
<dbReference type="SMART" id="SM00552">
    <property type="entry name" value="ADEAMc"/>
    <property type="match status" value="1"/>
</dbReference>
<keyword evidence="2" id="KW-0479">Metal-binding</keyword>
<protein>
    <recommendedName>
        <fullName evidence="9">tRNA-specific adenosine deaminase 1</fullName>
        <ecNumber evidence="8">3.5.4.34</ecNumber>
    </recommendedName>
    <alternativeName>
        <fullName evidence="10">tRNA-specific adenosine-37 deaminase</fullName>
    </alternativeName>
</protein>
<keyword evidence="3" id="KW-0378">Hydrolase</keyword>
<evidence type="ECO:0000256" key="4">
    <source>
        <dbReference type="ARBA" id="ARBA00022833"/>
    </source>
</evidence>
<dbReference type="EC" id="3.5.4.34" evidence="8"/>
<comment type="similarity">
    <text evidence="7">Belongs to the ADAT1 family.</text>
</comment>
<evidence type="ECO:0000256" key="11">
    <source>
        <dbReference type="ARBA" id="ARBA00047635"/>
    </source>
</evidence>
<evidence type="ECO:0000256" key="7">
    <source>
        <dbReference type="ARBA" id="ARBA00038326"/>
    </source>
</evidence>
<evidence type="ECO:0000256" key="1">
    <source>
        <dbReference type="ARBA" id="ARBA00022694"/>
    </source>
</evidence>
<comment type="function">
    <text evidence="6">Specifically deaminates adenosine-37 to inosine in tRNA-Ala.</text>
</comment>
<comment type="catalytic activity">
    <reaction evidence="11">
        <text>adenosine(37) in tRNA(Ala) + H2O + H(+) = inosine(37) in tRNA(Ala) + NH4(+)</text>
        <dbReference type="Rhea" id="RHEA:50968"/>
        <dbReference type="Rhea" id="RHEA-COMP:12855"/>
        <dbReference type="Rhea" id="RHEA-COMP:12856"/>
        <dbReference type="ChEBI" id="CHEBI:15377"/>
        <dbReference type="ChEBI" id="CHEBI:15378"/>
        <dbReference type="ChEBI" id="CHEBI:28938"/>
        <dbReference type="ChEBI" id="CHEBI:74411"/>
        <dbReference type="ChEBI" id="CHEBI:82852"/>
        <dbReference type="EC" id="3.5.4.34"/>
    </reaction>
</comment>
<evidence type="ECO:0000259" key="12">
    <source>
        <dbReference type="PROSITE" id="PS50141"/>
    </source>
</evidence>
<evidence type="ECO:0000256" key="10">
    <source>
        <dbReference type="ARBA" id="ARBA00041760"/>
    </source>
</evidence>
<dbReference type="Pfam" id="PF02137">
    <property type="entry name" value="A_deamin"/>
    <property type="match status" value="1"/>
</dbReference>
<evidence type="ECO:0000256" key="3">
    <source>
        <dbReference type="ARBA" id="ARBA00022801"/>
    </source>
</evidence>